<keyword evidence="2" id="KW-0472">Membrane</keyword>
<feature type="transmembrane region" description="Helical" evidence="2">
    <location>
        <begin position="12"/>
        <end position="30"/>
    </location>
</feature>
<evidence type="ECO:0000313" key="3">
    <source>
        <dbReference type="EMBL" id="QJG67259.1"/>
    </source>
</evidence>
<dbReference type="RefSeq" id="WP_169605308.1">
    <property type="nucleotide sequence ID" value="NZ_CP051481.1"/>
</dbReference>
<dbReference type="AlphaFoldDB" id="A0A858U5C0"/>
<protein>
    <recommendedName>
        <fullName evidence="5">Membrane nuclease MnuA</fullName>
    </recommendedName>
</protein>
<dbReference type="NCBIfam" id="NF045851">
    <property type="entry name" value="mem_nucl_MnuA"/>
    <property type="match status" value="1"/>
</dbReference>
<gene>
    <name evidence="3" type="ORF">HGG69_03065</name>
</gene>
<sequence>MKKSNKRKIISVVVFIVFAAFFAFGAYQAYMHYKNVQTKKEINEHQNEKGQVAIVSTKDVEKMFYKPDKYYRVGHWNILNFGGKSSNKNNVKVQAIAEAIYKTKQDVIGLTEINYGDGDKVQRILDVLNSINNNNSYNLIVQSTDDSNEWSNKGTREQIAIIYNKNKVNLLPFNNSKKGLSYGDTQKFKNEKNEEVSMKRPLYGSLFETIDTKNCFVAFFGHLDSPDVKAKKSDKHPKEQKSQYKDQGTQEIAEAKQIAKAFKFYEQNSPENTSIIFGGDTNIKTHNNNLFNLPEFKDNNIKNYYGNMNIYKKQAAKSWEQYEYYETSLGTKKGYANAYDKLLFLEKPNIDIIDEEEKINSIISDNEKKYSSVSFKADIANGFNNGLWDREKYKKLWQQNSSQNTNYPGDFKLIRTKISDHAPIWVDFVITK</sequence>
<dbReference type="KEGG" id="mphe:HGG69_03065"/>
<keyword evidence="2" id="KW-0812">Transmembrane</keyword>
<reference evidence="3 4" key="1">
    <citation type="submission" date="2020-04" db="EMBL/GenBank/DDBJ databases">
        <title>Novel Mycoplasma species detected in Phocoena phocoena (harbor porpoise) from the USA.</title>
        <authorList>
            <person name="Volokhov D.V."/>
        </authorList>
    </citation>
    <scope>NUCLEOTIDE SEQUENCE [LARGE SCALE GENOMIC DNA]</scope>
    <source>
        <strain evidence="3 4">Phocoena C-264-GEN</strain>
    </source>
</reference>
<feature type="compositionally biased region" description="Basic and acidic residues" evidence="1">
    <location>
        <begin position="228"/>
        <end position="244"/>
    </location>
</feature>
<dbReference type="InterPro" id="IPR036691">
    <property type="entry name" value="Endo/exonu/phosph_ase_sf"/>
</dbReference>
<keyword evidence="2" id="KW-1133">Transmembrane helix</keyword>
<dbReference type="EMBL" id="CP051481">
    <property type="protein sequence ID" value="QJG67259.1"/>
    <property type="molecule type" value="Genomic_DNA"/>
</dbReference>
<accession>A0A858U5C0</accession>
<feature type="region of interest" description="Disordered" evidence="1">
    <location>
        <begin position="228"/>
        <end position="250"/>
    </location>
</feature>
<name>A0A858U5C0_9MOLU</name>
<evidence type="ECO:0000313" key="4">
    <source>
        <dbReference type="Proteomes" id="UP000501060"/>
    </source>
</evidence>
<dbReference type="Proteomes" id="UP000501060">
    <property type="component" value="Chromosome"/>
</dbReference>
<proteinExistence type="predicted"/>
<evidence type="ECO:0000256" key="2">
    <source>
        <dbReference type="SAM" id="Phobius"/>
    </source>
</evidence>
<evidence type="ECO:0008006" key="5">
    <source>
        <dbReference type="Google" id="ProtNLM"/>
    </source>
</evidence>
<dbReference type="Gene3D" id="3.60.10.10">
    <property type="entry name" value="Endonuclease/exonuclease/phosphatase"/>
    <property type="match status" value="1"/>
</dbReference>
<organism evidence="3 4">
    <name type="scientific">Mycoplasma phocoenae</name>
    <dbReference type="NCBI Taxonomy" id="754517"/>
    <lineage>
        <taxon>Bacteria</taxon>
        <taxon>Bacillati</taxon>
        <taxon>Mycoplasmatota</taxon>
        <taxon>Mollicutes</taxon>
        <taxon>Mycoplasmataceae</taxon>
        <taxon>Mycoplasma</taxon>
    </lineage>
</organism>
<keyword evidence="4" id="KW-1185">Reference proteome</keyword>
<evidence type="ECO:0000256" key="1">
    <source>
        <dbReference type="SAM" id="MobiDB-lite"/>
    </source>
</evidence>
<dbReference type="SUPFAM" id="SSF56219">
    <property type="entry name" value="DNase I-like"/>
    <property type="match status" value="1"/>
</dbReference>